<organism evidence="1">
    <name type="scientific">Anabaena sp. Syke748</name>
    <dbReference type="NCBI Taxonomy" id="1497395"/>
    <lineage>
        <taxon>Bacteria</taxon>
        <taxon>Bacillati</taxon>
        <taxon>Cyanobacteriota</taxon>
        <taxon>Cyanophyceae</taxon>
        <taxon>Nostocales</taxon>
        <taxon>Nostocaceae</taxon>
        <taxon>Anabaena</taxon>
    </lineage>
</organism>
<sequence length="443" mass="49984">MNGKFHQTQEKPMRGKIEKIDLDSKISGFVRKLYIYLPPSYADNLTRSYPVLYMHSGQHLFEPKKVDGESWRIHETIEQLLHGDLIHEIIVVGIAAAAATVTSDYWHYAGLYKDQALGGHTYEGFIIQEVKPFIDNNFRTLSDRSHTAIIGSCAGATVSYNIAERHPDVFGKVGMLSPAVRSFDSNTWLYSWPMQKPQFMLWIDVGDAEGIYTRPVRELVDVLVIQGCVPNIDLFYYLEPDAAHVDTHWGKRLKHPLLLFFGKEGTPVSVELQGDQVLGVGSAPLTVNPVVEYDTGLRCTDLTGSYDVEDPQILQVQPGNRLTGLSTGMTRVSFSSQGVKTSDNFQVVPSLPDQVQVHLRAHVPDETPNVEQIHFGTMTLQRTSGNFYEGKYTLPRGFNLATVFSCEMYNFECQKDGSPMPLRFLQVQKDISIEYRIENWSKL</sequence>
<dbReference type="EMBL" id="KJ502174">
    <property type="protein sequence ID" value="AHZ20769.1"/>
    <property type="molecule type" value="Genomic_DNA"/>
</dbReference>
<dbReference type="InterPro" id="IPR000801">
    <property type="entry name" value="Esterase-like"/>
</dbReference>
<dbReference type="PANTHER" id="PTHR48098">
    <property type="entry name" value="ENTEROCHELIN ESTERASE-RELATED"/>
    <property type="match status" value="1"/>
</dbReference>
<evidence type="ECO:0000313" key="1">
    <source>
        <dbReference type="EMBL" id="AHZ20769.1"/>
    </source>
</evidence>
<name>A0A024BTR4_9NOST</name>
<gene>
    <name evidence="1" type="primary">hasJ</name>
</gene>
<dbReference type="Pfam" id="PF00756">
    <property type="entry name" value="Esterase"/>
    <property type="match status" value="1"/>
</dbReference>
<dbReference type="Gene3D" id="3.40.50.1820">
    <property type="entry name" value="alpha/beta hydrolase"/>
    <property type="match status" value="1"/>
</dbReference>
<dbReference type="SUPFAM" id="SSF53474">
    <property type="entry name" value="alpha/beta-Hydrolases"/>
    <property type="match status" value="1"/>
</dbReference>
<dbReference type="AlphaFoldDB" id="A0A024BTR4"/>
<protein>
    <submittedName>
        <fullName evidence="1">Putative esterase</fullName>
    </submittedName>
</protein>
<proteinExistence type="predicted"/>
<dbReference type="PANTHER" id="PTHR48098:SF6">
    <property type="entry name" value="FERRI-BACILLIBACTIN ESTERASE BESA"/>
    <property type="match status" value="1"/>
</dbReference>
<reference evidence="1" key="1">
    <citation type="journal article" date="2014" name="Proc. Natl. Acad. Sci. U.S.A.">
        <title>Hassallidins, antifungal glycolipopeptides, are widespread among cyanobacteria and are the end-product of a nonribosomal pathway.</title>
        <authorList>
            <person name="Vestola J."/>
            <person name="Shishido T.K."/>
            <person name="Jokela J."/>
            <person name="Fewer D.P."/>
            <person name="Aitio O."/>
            <person name="Permi P."/>
            <person name="Wahlsten M."/>
            <person name="Wang H."/>
            <person name="Rouhiainen L."/>
            <person name="Sivonen K."/>
        </authorList>
    </citation>
    <scope>NUCLEOTIDE SEQUENCE</scope>
</reference>
<accession>A0A024BTR4</accession>
<dbReference type="InterPro" id="IPR029058">
    <property type="entry name" value="AB_hydrolase_fold"/>
</dbReference>
<dbReference type="InterPro" id="IPR050583">
    <property type="entry name" value="Mycobacterial_A85_antigen"/>
</dbReference>